<dbReference type="InterPro" id="IPR016035">
    <property type="entry name" value="Acyl_Trfase/lysoPLipase"/>
</dbReference>
<dbReference type="RefSeq" id="WP_186504809.1">
    <property type="nucleotide sequence ID" value="NZ_JACNEP010000001.1"/>
</dbReference>
<evidence type="ECO:0000313" key="2">
    <source>
        <dbReference type="Proteomes" id="UP000601768"/>
    </source>
</evidence>
<comment type="caution">
    <text evidence="1">The sequence shown here is derived from an EMBL/GenBank/DDBJ whole genome shotgun (WGS) entry which is preliminary data.</text>
</comment>
<dbReference type="SUPFAM" id="SSF52151">
    <property type="entry name" value="FabD/lysophospholipase-like"/>
    <property type="match status" value="1"/>
</dbReference>
<sequence length="355" mass="39978">MSVLDIYAGPAALKRIREEGFHPDLFDFMLGASGGPKWFVLSGIDRIMVSDFFAGRSTPLDVVGSSAGSFRFSCYTQQNPQQAIDNLAYHYSHTVYSDKPTTHEISQKAWQLLEEVLGDDGARQIAHNKLIRAHFIVARCLGLTESENKAKQLTGLLASAAANKLSRKLLKHFYHRVIFSASGHALEFKDPYKIPTEQQWITEQNCQQALVASGAIPLILKGVQDITGANPGMYRDGGIIDYHFDLQLISNQNGLVLYPHFFKYPAPGWFDKSSKRKVHASSYDNVVMLVPSDNFIQQLPYNKIPDRKDFETMTADIRIPYWQEVIKRSEQLGEALCQMKLQRDISAMVKPIGFC</sequence>
<reference evidence="1" key="1">
    <citation type="journal article" date="2018" name="Int. J. Syst. Evol. Microbiol.">
        <title>Neptunicella marina gen. nov., sp. nov., isolated from surface seawater.</title>
        <authorList>
            <person name="Liu X."/>
            <person name="Lai Q."/>
            <person name="Du Y."/>
            <person name="Zhang X."/>
            <person name="Liu Z."/>
            <person name="Sun F."/>
            <person name="Shao Z."/>
        </authorList>
    </citation>
    <scope>NUCLEOTIDE SEQUENCE</scope>
    <source>
        <strain evidence="1">S27-2</strain>
    </source>
</reference>
<accession>A0A8J6LWR7</accession>
<reference evidence="1" key="2">
    <citation type="submission" date="2020-08" db="EMBL/GenBank/DDBJ databases">
        <authorList>
            <person name="Lai Q."/>
        </authorList>
    </citation>
    <scope>NUCLEOTIDE SEQUENCE</scope>
    <source>
        <strain evidence="1">S27-2</strain>
    </source>
</reference>
<proteinExistence type="predicted"/>
<name>A0A8J6LWR7_9ALTE</name>
<dbReference type="Proteomes" id="UP000601768">
    <property type="component" value="Unassembled WGS sequence"/>
</dbReference>
<dbReference type="AlphaFoldDB" id="A0A8J6LWR7"/>
<gene>
    <name evidence="1" type="ORF">H8B19_00430</name>
</gene>
<dbReference type="EMBL" id="JACNEP010000001">
    <property type="protein sequence ID" value="MBC3764330.1"/>
    <property type="molecule type" value="Genomic_DNA"/>
</dbReference>
<keyword evidence="2" id="KW-1185">Reference proteome</keyword>
<protein>
    <submittedName>
        <fullName evidence="1">Patatin-like phospholipase family protein</fullName>
    </submittedName>
</protein>
<organism evidence="1 2">
    <name type="scientific">Neptunicella marina</name>
    <dbReference type="NCBI Taxonomy" id="2125989"/>
    <lineage>
        <taxon>Bacteria</taxon>
        <taxon>Pseudomonadati</taxon>
        <taxon>Pseudomonadota</taxon>
        <taxon>Gammaproteobacteria</taxon>
        <taxon>Alteromonadales</taxon>
        <taxon>Alteromonadaceae</taxon>
        <taxon>Neptunicella</taxon>
    </lineage>
</organism>
<evidence type="ECO:0000313" key="1">
    <source>
        <dbReference type="EMBL" id="MBC3764330.1"/>
    </source>
</evidence>